<protein>
    <recommendedName>
        <fullName evidence="6">DUF11 domain-containing protein</fullName>
    </recommendedName>
</protein>
<evidence type="ECO:0000259" key="2">
    <source>
        <dbReference type="Pfam" id="PF01345"/>
    </source>
</evidence>
<dbReference type="InterPro" id="IPR023849">
    <property type="entry name" value="TQXA_dom"/>
</dbReference>
<comment type="caution">
    <text evidence="4">The sequence shown here is derived from an EMBL/GenBank/DDBJ whole genome shotgun (WGS) entry which is preliminary data.</text>
</comment>
<dbReference type="PANTHER" id="PTHR34819">
    <property type="entry name" value="LARGE CYSTEINE-RICH PERIPLASMIC PROTEIN OMCB"/>
    <property type="match status" value="1"/>
</dbReference>
<dbReference type="Gene3D" id="1.10.150.480">
    <property type="match status" value="1"/>
</dbReference>
<evidence type="ECO:0000313" key="5">
    <source>
        <dbReference type="Proteomes" id="UP000249046"/>
    </source>
</evidence>
<dbReference type="PANTHER" id="PTHR34819:SF3">
    <property type="entry name" value="CELL SURFACE PROTEIN"/>
    <property type="match status" value="1"/>
</dbReference>
<feature type="signal peptide" evidence="1">
    <location>
        <begin position="1"/>
        <end position="40"/>
    </location>
</feature>
<name>A0A2W5KXJ7_9GAMM</name>
<reference evidence="4 5" key="1">
    <citation type="submission" date="2017-08" db="EMBL/GenBank/DDBJ databases">
        <title>Infants hospitalized years apart are colonized by the same room-sourced microbial strains.</title>
        <authorList>
            <person name="Brooks B."/>
            <person name="Olm M.R."/>
            <person name="Firek B.A."/>
            <person name="Baker R."/>
            <person name="Thomas B.C."/>
            <person name="Morowitz M.J."/>
            <person name="Banfield J.F."/>
        </authorList>
    </citation>
    <scope>NUCLEOTIDE SEQUENCE [LARGE SCALE GENOMIC DNA]</scope>
    <source>
        <strain evidence="4">S2_005_003_R2_42</strain>
    </source>
</reference>
<feature type="domain" description="Thioester" evidence="3">
    <location>
        <begin position="84"/>
        <end position="191"/>
    </location>
</feature>
<dbReference type="Proteomes" id="UP000249046">
    <property type="component" value="Unassembled WGS sequence"/>
</dbReference>
<evidence type="ECO:0000256" key="1">
    <source>
        <dbReference type="SAM" id="SignalP"/>
    </source>
</evidence>
<dbReference type="SUPFAM" id="SSF50956">
    <property type="entry name" value="Thermostable phytase (3-phytase)"/>
    <property type="match status" value="1"/>
</dbReference>
<dbReference type="NCBIfam" id="TIGR03934">
    <property type="entry name" value="TQXA_dom"/>
    <property type="match status" value="1"/>
</dbReference>
<sequence length="1968" mass="196267">MIAMNTALSHWRKRLASAAAAWIAVTMAVAFSLPSSPASADEPGVGDPIYVAHKMQGYSGSAMVGIFATTPPDIGNLGTPDYWSYCVEHDISVGTFRTATLEAPPSFLGGNYFTSAAIQAKVLWVLAHSYPYLSLSDFGTAAGVPGISANDAIEATQYAIWRYTDLNFDAPWNWETPDSEAAYWYLVNGANASSGMTPADLQSTAAIIAPGGTHVAGTLVGPFTISTNQPVASLSVTGGYTLTDAGGTAIDTSAVTNGQAVYIDLTGVTTAGSATVTVSAAGSSITGNIISVPATPGGVATPASHAQTLMIVAPSTARVTDSASVSWGPNGSPAFAFCPAAGDPTQVFSLVNGVNIYGYTPPGATPDTLLPLLPATVSGNLNALMLDPVRNRLLMIQRSSGTESTLWAYDPANGGWYVAFGPFVSPDFPRGGFNADGTGYLLGGGSNPEVWEVESSSTFGYTVTSIGAVSYDHAPTDTSSGDIAFDGSGRVWLAVGQDLYHLDLSGSSPFPAVRQTRPLLGGSPSTIGWAGIAFAEDGTLILANNAPAPSAYYQYDPATGVIVHLSNTTANASRDLASCAFPAQSDPALSVAKTLTAVNGAPYTPPSAVSPGDTLTYRIAITNSGGAAATLFAGDVVETVPADTTHVGGDSFTCAAATAGSSCGNTSTFNVAAGAGVDLSFTVQVGATPTGTSITNAVAIPGEVDCAVAPNDCEEETPVLAPANVSLTKTLSAESGTLTGQAEAGEQLTYTITLTNSGGLPALNHGVTDALDPNVTFVSADNGGASAGGAVTWAGLTVPANGTLTLTVVVQVVDPIPAGVTQIGNVAYETGTPPPPCPPAGGQCVVVPTAPKMSIAKSVDTPTPTGVPNQYALTYVVTVHNEGGSVGIYDLADTLTFNGATVDAVTTPVYASSSGEMQDGVPGVFAPPAGGAIVTGEQIGAQGSETWTYTVTYTVDDADAAANCAAPSGGLRNRALLGGSSTGAPATDTCTGAPSVSIVKTAAAPVPTGTPNQFTLTYTAAVANTGTLPGTYDLTDALTFNGAIVEAISAPAYASSTDTQDGTLGAFAAPAGGTIVSGESISAGSTETWTYTVTYTVTDAAMAQDCADPSRGLRNRAELGGSLSGESTTCTGAPAVNIGKSASGPVPTGNPNEYRLTYRVSVQNDGSLPGTYDLADTFTFGGVTAVSVDAVQHSGPDPLTTTLGTLTATGGTIVTGETIAAGASERYTYTVTFTIDDVNAVGLCTEDGGLRNQAELGGSASGQVGTCSDVPDIAVSKTATGPTPTGTANQYAIAYTVAISNIGAAGGGYDLSDAFAFAGATVDAVSAVTHAGPDPLATTLGTLTATGGTIVTGETIAAGASESYTYTVTFTLTDPVLADDCSDPAGGLRNSAMLGGSASGDAATCTGTPRVTIAKALTGESGSATGVAEPGEQLIYAITLTNAGTMPALDQRVTDRLDPNVSFVAADNGGNQVGGNVEWSGLTVPAGGSLTLTVTVRVADPIPAGVTAIGNVAYDPTTGPPTDCSVTPLPPNCTSTPTPSVVTLLKALAGESGALPGVAEPGEQLTYTITLTNTGGSDATSYGVTDALDPNTVFVSADNGGVASGGTVGWNGLTVPANGSLVLTVIVQVADPLPAGVTQVANLAYETGTPPPPCPPAGGQCVVVPTAGAVTIAKSVQDASGDGLAAPGEQLTYAIVLTNTGGSDATSYAVTDPLDANTVFVSADNGGTFAAGVVSWSGLTVPANGTLTLTVVVRVVDPVPPGVTRIGNVAYQTGTTPPDCEATPQPANCTSIEVPPPTGVPQLLITKTANTSILRPGATVVYTVTVRNVGSADAIGALISDPIPAGIDTFAWTCTASGGVACPNASGSGAIAETVATFPVGATLVYTVTAAVSADPPDTVVNTATVTPRDLAICAPAGTPPPCAATLIGTVTPTQPPLPVPAVHRWAQLLIALSLFGLAWRGWRRAGR</sequence>
<dbReference type="NCBIfam" id="TIGR01451">
    <property type="entry name" value="B_ant_repeat"/>
    <property type="match status" value="5"/>
</dbReference>
<dbReference type="InterPro" id="IPR001434">
    <property type="entry name" value="OmcB-like_DUF11"/>
</dbReference>
<feature type="domain" description="DUF11" evidence="2">
    <location>
        <begin position="1559"/>
        <end position="1643"/>
    </location>
</feature>
<organism evidence="4 5">
    <name type="scientific">Rhodanobacter denitrificans</name>
    <dbReference type="NCBI Taxonomy" id="666685"/>
    <lineage>
        <taxon>Bacteria</taxon>
        <taxon>Pseudomonadati</taxon>
        <taxon>Pseudomonadota</taxon>
        <taxon>Gammaproteobacteria</taxon>
        <taxon>Lysobacterales</taxon>
        <taxon>Rhodanobacteraceae</taxon>
        <taxon>Rhodanobacter</taxon>
    </lineage>
</organism>
<feature type="chain" id="PRO_5016003007" description="DUF11 domain-containing protein" evidence="1">
    <location>
        <begin position="41"/>
        <end position="1968"/>
    </location>
</feature>
<evidence type="ECO:0000259" key="3">
    <source>
        <dbReference type="Pfam" id="PF08341"/>
    </source>
</evidence>
<dbReference type="InterPro" id="IPR047589">
    <property type="entry name" value="DUF11_rpt"/>
</dbReference>
<accession>A0A2W5KXJ7</accession>
<evidence type="ECO:0000313" key="4">
    <source>
        <dbReference type="EMBL" id="PZQ19445.1"/>
    </source>
</evidence>
<dbReference type="Pfam" id="PF01345">
    <property type="entry name" value="DUF11"/>
    <property type="match status" value="5"/>
</dbReference>
<dbReference type="InterPro" id="IPR051172">
    <property type="entry name" value="Chlamydia_OmcB"/>
</dbReference>
<keyword evidence="1" id="KW-0732">Signal</keyword>
<feature type="domain" description="DUF11" evidence="2">
    <location>
        <begin position="1428"/>
        <end position="1502"/>
    </location>
</feature>
<dbReference type="InterPro" id="IPR013552">
    <property type="entry name" value="Thioester_dom"/>
</dbReference>
<feature type="domain" description="DUF11" evidence="2">
    <location>
        <begin position="1803"/>
        <end position="1908"/>
    </location>
</feature>
<proteinExistence type="predicted"/>
<dbReference type="Pfam" id="PF08341">
    <property type="entry name" value="TED"/>
    <property type="match status" value="1"/>
</dbReference>
<dbReference type="EMBL" id="QFPO01000002">
    <property type="protein sequence ID" value="PZQ19445.1"/>
    <property type="molecule type" value="Genomic_DNA"/>
</dbReference>
<evidence type="ECO:0008006" key="6">
    <source>
        <dbReference type="Google" id="ProtNLM"/>
    </source>
</evidence>
<feature type="domain" description="DUF11" evidence="2">
    <location>
        <begin position="740"/>
        <end position="827"/>
    </location>
</feature>
<feature type="domain" description="DUF11" evidence="2">
    <location>
        <begin position="1674"/>
        <end position="1782"/>
    </location>
</feature>
<gene>
    <name evidence="4" type="ORF">DI564_01695</name>
</gene>